<protein>
    <submittedName>
        <fullName evidence="2">CGNR zinc finger domain-containing protein</fullName>
    </submittedName>
</protein>
<dbReference type="InterPro" id="IPR021005">
    <property type="entry name" value="Znf_CGNR"/>
</dbReference>
<dbReference type="PANTHER" id="PTHR35525:SF3">
    <property type="entry name" value="BLL6575 PROTEIN"/>
    <property type="match status" value="1"/>
</dbReference>
<dbReference type="Proteomes" id="UP000460221">
    <property type="component" value="Unassembled WGS sequence"/>
</dbReference>
<dbReference type="InterPro" id="IPR023286">
    <property type="entry name" value="ABATE_dom_sf"/>
</dbReference>
<evidence type="ECO:0000313" key="3">
    <source>
        <dbReference type="Proteomes" id="UP000460221"/>
    </source>
</evidence>
<dbReference type="PANTHER" id="PTHR35525">
    <property type="entry name" value="BLL6575 PROTEIN"/>
    <property type="match status" value="1"/>
</dbReference>
<reference evidence="2 3" key="1">
    <citation type="submission" date="2019-11" db="EMBL/GenBank/DDBJ databases">
        <authorList>
            <person name="Jiang L.-Q."/>
        </authorList>
    </citation>
    <scope>NUCLEOTIDE SEQUENCE [LARGE SCALE GENOMIC DNA]</scope>
    <source>
        <strain evidence="2 3">YIM 132087</strain>
    </source>
</reference>
<dbReference type="Pfam" id="PF11706">
    <property type="entry name" value="zf-CGNR"/>
    <property type="match status" value="1"/>
</dbReference>
<dbReference type="InterPro" id="IPR010852">
    <property type="entry name" value="ABATE"/>
</dbReference>
<dbReference type="RefSeq" id="WP_322098098.1">
    <property type="nucleotide sequence ID" value="NZ_WLYK01000008.1"/>
</dbReference>
<gene>
    <name evidence="2" type="ORF">GIS00_18205</name>
</gene>
<dbReference type="EMBL" id="WLYK01000008">
    <property type="protein sequence ID" value="MTD15871.1"/>
    <property type="molecule type" value="Genomic_DNA"/>
</dbReference>
<name>A0A7K1FNY8_9ACTN</name>
<dbReference type="SUPFAM" id="SSF160904">
    <property type="entry name" value="Jann2411-like"/>
    <property type="match status" value="1"/>
</dbReference>
<sequence>MQFNPYGRDPVLLAVDLANDPPTDTTALADRCAGAGLVLECAVTPADLTALASFFDRWSAVVDAAAPITRAELLNGLLTEYSAPPQLTDHAGTGWHLHFRADGLPVHRQVAALVAVGTALHLTGLGMGRLGRCAAVDCTRVYADVSRNGRQRYCSPGCGNRAAVQRHRSRISGSGAVQGTGSASR</sequence>
<comment type="caution">
    <text evidence="2">The sequence shown here is derived from an EMBL/GenBank/DDBJ whole genome shotgun (WGS) entry which is preliminary data.</text>
</comment>
<accession>A0A7K1FNY8</accession>
<dbReference type="Gene3D" id="1.10.3300.10">
    <property type="entry name" value="Jann2411-like domain"/>
    <property type="match status" value="1"/>
</dbReference>
<proteinExistence type="predicted"/>
<evidence type="ECO:0000259" key="1">
    <source>
        <dbReference type="Pfam" id="PF11706"/>
    </source>
</evidence>
<dbReference type="AlphaFoldDB" id="A0A7K1FNY8"/>
<feature type="domain" description="Zinc finger CGNR" evidence="1">
    <location>
        <begin position="129"/>
        <end position="170"/>
    </location>
</feature>
<keyword evidence="3" id="KW-1185">Reference proteome</keyword>
<organism evidence="2 3">
    <name type="scientific">Nakamurella alba</name>
    <dbReference type="NCBI Taxonomy" id="2665158"/>
    <lineage>
        <taxon>Bacteria</taxon>
        <taxon>Bacillati</taxon>
        <taxon>Actinomycetota</taxon>
        <taxon>Actinomycetes</taxon>
        <taxon>Nakamurellales</taxon>
        <taxon>Nakamurellaceae</taxon>
        <taxon>Nakamurella</taxon>
    </lineage>
</organism>
<evidence type="ECO:0000313" key="2">
    <source>
        <dbReference type="EMBL" id="MTD15871.1"/>
    </source>
</evidence>